<dbReference type="EMBL" id="QWJJ01000003">
    <property type="protein sequence ID" value="RII39864.1"/>
    <property type="molecule type" value="Genomic_DNA"/>
</dbReference>
<dbReference type="GO" id="GO:0005829">
    <property type="term" value="C:cytosol"/>
    <property type="evidence" value="ECO:0007669"/>
    <property type="project" value="TreeGrafter"/>
</dbReference>
<dbReference type="Gene3D" id="3.30.70.920">
    <property type="match status" value="1"/>
</dbReference>
<keyword evidence="3" id="KW-0804">Transcription</keyword>
<organism evidence="5 6">
    <name type="scientific">Pseudooceanicola sediminis</name>
    <dbReference type="NCBI Taxonomy" id="2211117"/>
    <lineage>
        <taxon>Bacteria</taxon>
        <taxon>Pseudomonadati</taxon>
        <taxon>Pseudomonadota</taxon>
        <taxon>Alphaproteobacteria</taxon>
        <taxon>Rhodobacterales</taxon>
        <taxon>Paracoccaceae</taxon>
        <taxon>Pseudooceanicola</taxon>
    </lineage>
</organism>
<dbReference type="InterPro" id="IPR011008">
    <property type="entry name" value="Dimeric_a/b-barrel"/>
</dbReference>
<dbReference type="Gene3D" id="1.10.10.10">
    <property type="entry name" value="Winged helix-like DNA-binding domain superfamily/Winged helix DNA-binding domain"/>
    <property type="match status" value="1"/>
</dbReference>
<dbReference type="InterPro" id="IPR036390">
    <property type="entry name" value="WH_DNA-bd_sf"/>
</dbReference>
<dbReference type="Pfam" id="PF01037">
    <property type="entry name" value="AsnC_trans_reg"/>
    <property type="match status" value="1"/>
</dbReference>
<dbReference type="InterPro" id="IPR019887">
    <property type="entry name" value="Tscrpt_reg_AsnC/Lrp_C"/>
</dbReference>
<dbReference type="GO" id="GO:0043565">
    <property type="term" value="F:sequence-specific DNA binding"/>
    <property type="evidence" value="ECO:0007669"/>
    <property type="project" value="InterPro"/>
</dbReference>
<dbReference type="InterPro" id="IPR019888">
    <property type="entry name" value="Tscrpt_reg_AsnC-like"/>
</dbReference>
<dbReference type="AlphaFoldDB" id="A0A399J3G7"/>
<dbReference type="Pfam" id="PF13404">
    <property type="entry name" value="HTH_AsnC-type"/>
    <property type="match status" value="1"/>
</dbReference>
<sequence>MAKPELSDTDRALIAALRADARASVTELSQMLGVSRTTVKARLDGLLAEGRIRRFTIETDVDVEGQVRAITMVELQGRMSRAVTRTLARIPEVATIHSTNGAWDLVVEIRAESLASFDRVLRDIREVPGVLNSESSLLLSHVSG</sequence>
<dbReference type="RefSeq" id="WP_119397744.1">
    <property type="nucleotide sequence ID" value="NZ_QWJJ01000003.1"/>
</dbReference>
<evidence type="ECO:0000313" key="6">
    <source>
        <dbReference type="Proteomes" id="UP000265848"/>
    </source>
</evidence>
<evidence type="ECO:0000313" key="5">
    <source>
        <dbReference type="EMBL" id="RII39864.1"/>
    </source>
</evidence>
<dbReference type="PRINTS" id="PR00033">
    <property type="entry name" value="HTHASNC"/>
</dbReference>
<dbReference type="PANTHER" id="PTHR30154">
    <property type="entry name" value="LEUCINE-RESPONSIVE REGULATORY PROTEIN"/>
    <property type="match status" value="1"/>
</dbReference>
<dbReference type="SUPFAM" id="SSF54909">
    <property type="entry name" value="Dimeric alpha+beta barrel"/>
    <property type="match status" value="1"/>
</dbReference>
<dbReference type="OrthoDB" id="9809462at2"/>
<dbReference type="InterPro" id="IPR000485">
    <property type="entry name" value="AsnC-type_HTH_dom"/>
</dbReference>
<reference evidence="5 6" key="1">
    <citation type="submission" date="2018-08" db="EMBL/GenBank/DDBJ databases">
        <title>Pseudooceanicola sediminis CY03 in the family Rhodobacteracea.</title>
        <authorList>
            <person name="Zhang Y.-J."/>
        </authorList>
    </citation>
    <scope>NUCLEOTIDE SEQUENCE [LARGE SCALE GENOMIC DNA]</scope>
    <source>
        <strain evidence="5 6">CY03</strain>
    </source>
</reference>
<comment type="caution">
    <text evidence="5">The sequence shown here is derived from an EMBL/GenBank/DDBJ whole genome shotgun (WGS) entry which is preliminary data.</text>
</comment>
<gene>
    <name evidence="5" type="ORF">DL237_03940</name>
</gene>
<dbReference type="Proteomes" id="UP000265848">
    <property type="component" value="Unassembled WGS sequence"/>
</dbReference>
<evidence type="ECO:0000256" key="2">
    <source>
        <dbReference type="ARBA" id="ARBA00023125"/>
    </source>
</evidence>
<keyword evidence="6" id="KW-1185">Reference proteome</keyword>
<dbReference type="SMART" id="SM00344">
    <property type="entry name" value="HTH_ASNC"/>
    <property type="match status" value="1"/>
</dbReference>
<evidence type="ECO:0000256" key="1">
    <source>
        <dbReference type="ARBA" id="ARBA00023015"/>
    </source>
</evidence>
<dbReference type="InterPro" id="IPR036388">
    <property type="entry name" value="WH-like_DNA-bd_sf"/>
</dbReference>
<keyword evidence="2" id="KW-0238">DNA-binding</keyword>
<dbReference type="InterPro" id="IPR019885">
    <property type="entry name" value="Tscrpt_reg_HTH_AsnC-type_CS"/>
</dbReference>
<dbReference type="GO" id="GO:0043200">
    <property type="term" value="P:response to amino acid"/>
    <property type="evidence" value="ECO:0007669"/>
    <property type="project" value="TreeGrafter"/>
</dbReference>
<accession>A0A399J3G7</accession>
<feature type="domain" description="HTH asnC-type" evidence="4">
    <location>
        <begin position="6"/>
        <end position="67"/>
    </location>
</feature>
<dbReference type="PROSITE" id="PS50956">
    <property type="entry name" value="HTH_ASNC_2"/>
    <property type="match status" value="1"/>
</dbReference>
<dbReference type="PANTHER" id="PTHR30154:SF34">
    <property type="entry name" value="TRANSCRIPTIONAL REGULATOR AZLB"/>
    <property type="match status" value="1"/>
</dbReference>
<evidence type="ECO:0000259" key="4">
    <source>
        <dbReference type="PROSITE" id="PS50956"/>
    </source>
</evidence>
<proteinExistence type="predicted"/>
<dbReference type="SUPFAM" id="SSF46785">
    <property type="entry name" value="Winged helix' DNA-binding domain"/>
    <property type="match status" value="1"/>
</dbReference>
<evidence type="ECO:0000256" key="3">
    <source>
        <dbReference type="ARBA" id="ARBA00023163"/>
    </source>
</evidence>
<keyword evidence="1" id="KW-0805">Transcription regulation</keyword>
<dbReference type="PROSITE" id="PS00519">
    <property type="entry name" value="HTH_ASNC_1"/>
    <property type="match status" value="1"/>
</dbReference>
<name>A0A399J3G7_9RHOB</name>
<protein>
    <submittedName>
        <fullName evidence="5">Lrp/AsnC family transcriptional regulator</fullName>
    </submittedName>
</protein>